<sequence>VTFGMEAEIVVKVVKARQYPRSYRGRLACDCGEFLDEHPKVELRWVR</sequence>
<protein>
    <submittedName>
        <fullName evidence="1">Uncharacterized protein</fullName>
    </submittedName>
</protein>
<dbReference type="EMBL" id="LXQA010492822">
    <property type="protein sequence ID" value="MCI55236.1"/>
    <property type="molecule type" value="Genomic_DNA"/>
</dbReference>
<evidence type="ECO:0000313" key="1">
    <source>
        <dbReference type="EMBL" id="MCI55236.1"/>
    </source>
</evidence>
<proteinExistence type="predicted"/>
<evidence type="ECO:0000313" key="2">
    <source>
        <dbReference type="Proteomes" id="UP000265520"/>
    </source>
</evidence>
<keyword evidence="2" id="KW-1185">Reference proteome</keyword>
<organism evidence="1 2">
    <name type="scientific">Trifolium medium</name>
    <dbReference type="NCBI Taxonomy" id="97028"/>
    <lineage>
        <taxon>Eukaryota</taxon>
        <taxon>Viridiplantae</taxon>
        <taxon>Streptophyta</taxon>
        <taxon>Embryophyta</taxon>
        <taxon>Tracheophyta</taxon>
        <taxon>Spermatophyta</taxon>
        <taxon>Magnoliopsida</taxon>
        <taxon>eudicotyledons</taxon>
        <taxon>Gunneridae</taxon>
        <taxon>Pentapetalae</taxon>
        <taxon>rosids</taxon>
        <taxon>fabids</taxon>
        <taxon>Fabales</taxon>
        <taxon>Fabaceae</taxon>
        <taxon>Papilionoideae</taxon>
        <taxon>50 kb inversion clade</taxon>
        <taxon>NPAAA clade</taxon>
        <taxon>Hologalegina</taxon>
        <taxon>IRL clade</taxon>
        <taxon>Trifolieae</taxon>
        <taxon>Trifolium</taxon>
    </lineage>
</organism>
<accession>A0A392T4Y4</accession>
<name>A0A392T4Y4_9FABA</name>
<feature type="non-terminal residue" evidence="1">
    <location>
        <position position="1"/>
    </location>
</feature>
<comment type="caution">
    <text evidence="1">The sequence shown here is derived from an EMBL/GenBank/DDBJ whole genome shotgun (WGS) entry which is preliminary data.</text>
</comment>
<dbReference type="AlphaFoldDB" id="A0A392T4Y4"/>
<reference evidence="1 2" key="1">
    <citation type="journal article" date="2018" name="Front. Plant Sci.">
        <title>Red Clover (Trifolium pratense) and Zigzag Clover (T. medium) - A Picture of Genomic Similarities and Differences.</title>
        <authorList>
            <person name="Dluhosova J."/>
            <person name="Istvanek J."/>
            <person name="Nedelnik J."/>
            <person name="Repkova J."/>
        </authorList>
    </citation>
    <scope>NUCLEOTIDE SEQUENCE [LARGE SCALE GENOMIC DNA]</scope>
    <source>
        <strain evidence="2">cv. 10/8</strain>
        <tissue evidence="1">Leaf</tissue>
    </source>
</reference>
<dbReference type="Proteomes" id="UP000265520">
    <property type="component" value="Unassembled WGS sequence"/>
</dbReference>